<proteinExistence type="predicted"/>
<dbReference type="AlphaFoldDB" id="A0ABD3NQP8"/>
<comment type="caution">
    <text evidence="1">The sequence shown here is derived from an EMBL/GenBank/DDBJ whole genome shotgun (WGS) entry which is preliminary data.</text>
</comment>
<keyword evidence="2" id="KW-1185">Reference proteome</keyword>
<gene>
    <name evidence="1" type="ORF">ACHAWO_013046</name>
</gene>
<name>A0ABD3NQP8_9STRA</name>
<reference evidence="1 2" key="1">
    <citation type="submission" date="2024-10" db="EMBL/GenBank/DDBJ databases">
        <title>Updated reference genomes for cyclostephanoid diatoms.</title>
        <authorList>
            <person name="Roberts W.R."/>
            <person name="Alverson A.J."/>
        </authorList>
    </citation>
    <scope>NUCLEOTIDE SEQUENCE [LARGE SCALE GENOMIC DNA]</scope>
    <source>
        <strain evidence="1 2">AJA010-31</strain>
    </source>
</reference>
<dbReference type="InterPro" id="IPR032675">
    <property type="entry name" value="LRR_dom_sf"/>
</dbReference>
<accession>A0ABD3NQP8</accession>
<dbReference type="EMBL" id="JALLPJ020001025">
    <property type="protein sequence ID" value="KAL3777826.1"/>
    <property type="molecule type" value="Genomic_DNA"/>
</dbReference>
<dbReference type="Proteomes" id="UP001530400">
    <property type="component" value="Unassembled WGS sequence"/>
</dbReference>
<dbReference type="SUPFAM" id="SSF52047">
    <property type="entry name" value="RNI-like"/>
    <property type="match status" value="1"/>
</dbReference>
<dbReference type="Gene3D" id="3.80.10.10">
    <property type="entry name" value="Ribonuclease Inhibitor"/>
    <property type="match status" value="1"/>
</dbReference>
<organism evidence="1 2">
    <name type="scientific">Cyclotella atomus</name>
    <dbReference type="NCBI Taxonomy" id="382360"/>
    <lineage>
        <taxon>Eukaryota</taxon>
        <taxon>Sar</taxon>
        <taxon>Stramenopiles</taxon>
        <taxon>Ochrophyta</taxon>
        <taxon>Bacillariophyta</taxon>
        <taxon>Coscinodiscophyceae</taxon>
        <taxon>Thalassiosirophycidae</taxon>
        <taxon>Stephanodiscales</taxon>
        <taxon>Stephanodiscaceae</taxon>
        <taxon>Cyclotella</taxon>
    </lineage>
</organism>
<evidence type="ECO:0000313" key="2">
    <source>
        <dbReference type="Proteomes" id="UP001530400"/>
    </source>
</evidence>
<sequence>MELFPILILTFIAAWLAVVAFAVFAKNILDRLFHVFMPGEATPEPISNDDLEDGVTEFDCCFCCCCWNYPSREEDAVTDHYCCFCCFLSKRPVGSSLLERACRTVERNAPPIEEISVCEELDRVGVILSSESSSNYDCFEIWMQEEEDWSRSVRKFFCNWTQWRRLGRAVNSNPTIRCLKIRIDPHRFLNDHRFVEQRARCLEAFYTELKNNKTIEHLNFLPRGDFLRSSSLGLISFLQNNTNLKNLSIEAYLSPNHIDVLTPVFPRLETLTLWLNSNSATALAALDPRAKLQHLFLIVFEQEFQDIPDVREILASIVGNTKLRSLKLGIKRSDQWLDDYFHNAFENVLCDYSSLENICNSNHALETVFCGGTPLHPSYQLQLSAFTRDCLELNKIENKNKVIQNKVMRYYFVGDFDVTPFANVPLSFLPKIMSMIKGRSNQLNAVFKLLRAIPGLCNVPKEKCGEVPTRVDSVDSC</sequence>
<protein>
    <submittedName>
        <fullName evidence="1">Uncharacterized protein</fullName>
    </submittedName>
</protein>
<evidence type="ECO:0000313" key="1">
    <source>
        <dbReference type="EMBL" id="KAL3777826.1"/>
    </source>
</evidence>